<proteinExistence type="inferred from homology"/>
<dbReference type="GO" id="GO:0050661">
    <property type="term" value="F:NADP binding"/>
    <property type="evidence" value="ECO:0007669"/>
    <property type="project" value="InterPro"/>
</dbReference>
<dbReference type="Proteomes" id="UP000465302">
    <property type="component" value="Unassembled WGS sequence"/>
</dbReference>
<keyword evidence="4" id="KW-0274">FAD</keyword>
<dbReference type="Gene3D" id="3.50.50.60">
    <property type="entry name" value="FAD/NAD(P)-binding domain"/>
    <property type="match status" value="3"/>
</dbReference>
<dbReference type="InterPro" id="IPR050775">
    <property type="entry name" value="FAD-binding_Monooxygenases"/>
</dbReference>
<evidence type="ECO:0000256" key="6">
    <source>
        <dbReference type="ARBA" id="ARBA00023002"/>
    </source>
</evidence>
<dbReference type="AlphaFoldDB" id="A0A7I9WAV1"/>
<organism evidence="8 9">
    <name type="scientific">Mycolicibacterium agri</name>
    <name type="common">Mycobacterium agri</name>
    <dbReference type="NCBI Taxonomy" id="36811"/>
    <lineage>
        <taxon>Bacteria</taxon>
        <taxon>Bacillati</taxon>
        <taxon>Actinomycetota</taxon>
        <taxon>Actinomycetes</taxon>
        <taxon>Mycobacteriales</taxon>
        <taxon>Mycobacteriaceae</taxon>
        <taxon>Mycolicibacterium</taxon>
    </lineage>
</organism>
<dbReference type="Pfam" id="PF00743">
    <property type="entry name" value="FMO-like"/>
    <property type="match status" value="1"/>
</dbReference>
<evidence type="ECO:0000313" key="8">
    <source>
        <dbReference type="EMBL" id="GFG54835.1"/>
    </source>
</evidence>
<gene>
    <name evidence="8" type="ORF">MAGR_62760</name>
</gene>
<comment type="similarity">
    <text evidence="2">Belongs to the FAD-binding monooxygenase family.</text>
</comment>
<reference evidence="8 9" key="1">
    <citation type="journal article" date="2019" name="Emerg. Microbes Infect.">
        <title>Comprehensive subspecies identification of 175 nontuberculous mycobacteria species based on 7547 genomic profiles.</title>
        <authorList>
            <person name="Matsumoto Y."/>
            <person name="Kinjo T."/>
            <person name="Motooka D."/>
            <person name="Nabeya D."/>
            <person name="Jung N."/>
            <person name="Uechi K."/>
            <person name="Horii T."/>
            <person name="Iida T."/>
            <person name="Fujita J."/>
            <person name="Nakamura S."/>
        </authorList>
    </citation>
    <scope>NUCLEOTIDE SEQUENCE [LARGE SCALE GENOMIC DNA]</scope>
    <source>
        <strain evidence="8 9">JCM 6377</strain>
    </source>
</reference>
<name>A0A7I9WAV1_MYCAG</name>
<accession>A0A7I9WAV1</accession>
<keyword evidence="6" id="KW-0560">Oxidoreductase</keyword>
<evidence type="ECO:0000256" key="5">
    <source>
        <dbReference type="ARBA" id="ARBA00022857"/>
    </source>
</evidence>
<keyword evidence="3" id="KW-0285">Flavoprotein</keyword>
<protein>
    <submittedName>
        <fullName evidence="8">Cyclohexanone monooxygenase</fullName>
    </submittedName>
</protein>
<dbReference type="RefSeq" id="WP_272938815.1">
    <property type="nucleotide sequence ID" value="NZ_BLKS01000003.1"/>
</dbReference>
<comment type="cofactor">
    <cofactor evidence="1">
        <name>FAD</name>
        <dbReference type="ChEBI" id="CHEBI:57692"/>
    </cofactor>
</comment>
<dbReference type="GO" id="GO:0004499">
    <property type="term" value="F:N,N-dimethylaniline monooxygenase activity"/>
    <property type="evidence" value="ECO:0007669"/>
    <property type="project" value="InterPro"/>
</dbReference>
<evidence type="ECO:0000256" key="4">
    <source>
        <dbReference type="ARBA" id="ARBA00022827"/>
    </source>
</evidence>
<dbReference type="PANTHER" id="PTHR43098:SF3">
    <property type="entry name" value="L-ORNITHINE N(5)-MONOOXYGENASE-RELATED"/>
    <property type="match status" value="1"/>
</dbReference>
<evidence type="ECO:0000256" key="3">
    <source>
        <dbReference type="ARBA" id="ARBA00022630"/>
    </source>
</evidence>
<evidence type="ECO:0000313" key="9">
    <source>
        <dbReference type="Proteomes" id="UP000465302"/>
    </source>
</evidence>
<dbReference type="GO" id="GO:0050660">
    <property type="term" value="F:flavin adenine dinucleotide binding"/>
    <property type="evidence" value="ECO:0007669"/>
    <property type="project" value="InterPro"/>
</dbReference>
<evidence type="ECO:0000256" key="1">
    <source>
        <dbReference type="ARBA" id="ARBA00001974"/>
    </source>
</evidence>
<sequence>MTSQQLSRQRADDRVDVVIVGAGFAGLYMLHRIRGLGMTARVLERGDDVGGTWYWNRYPGARCDIESIDYSYSFDESLTREWRWTERYATQPEILAYLQHAADRFDLRRDITFNTTVLTADWDDAANAWTLRCDTGDTVRATYCVMATGCLSVVKQPDFPGLSDFAGEWYHTGRWPHQPVDFTDKSVAVIGTGSSGIQVIPRIAAVARQLYVLQRTPNYSMPAQNRPLDEVELEAAIATFAERRKICEYSDAGVPHPPPTQSTFEVSPDERRARFEEGWQRGGINALSAAFTDFFTNEAANKEAQDFARAKIRQIVRDPHTAELLCPNHHIGTKRTCVDIGYFETYNRDNVELIDVRAHPISRITRTGIQLSDRHLDVDGIVFAIGYDAITGALADIDIRGTGGRLLRDYWANGPRTLLGLQIAGFPNLFTITGPGSPSVLSNMVVSIEQHVDWISDCLRHLRESGFNRIEASPEAEQRWMEHVAELAAETLYPQANSWYVGANIPGKPRVLMPYVAGCGQYRHECEQVVKNGYDGFILGAGPITVSEGART</sequence>
<evidence type="ECO:0000256" key="7">
    <source>
        <dbReference type="ARBA" id="ARBA00023033"/>
    </source>
</evidence>
<keyword evidence="5" id="KW-0521">NADP</keyword>
<dbReference type="SUPFAM" id="SSF51905">
    <property type="entry name" value="FAD/NAD(P)-binding domain"/>
    <property type="match status" value="3"/>
</dbReference>
<dbReference type="PANTHER" id="PTHR43098">
    <property type="entry name" value="L-ORNITHINE N(5)-MONOOXYGENASE-RELATED"/>
    <property type="match status" value="1"/>
</dbReference>
<dbReference type="InterPro" id="IPR036188">
    <property type="entry name" value="FAD/NAD-bd_sf"/>
</dbReference>
<keyword evidence="7 8" id="KW-0503">Monooxygenase</keyword>
<dbReference type="InterPro" id="IPR020946">
    <property type="entry name" value="Flavin_mOase-like"/>
</dbReference>
<dbReference type="EMBL" id="BLKS01000003">
    <property type="protein sequence ID" value="GFG54835.1"/>
    <property type="molecule type" value="Genomic_DNA"/>
</dbReference>
<evidence type="ECO:0000256" key="2">
    <source>
        <dbReference type="ARBA" id="ARBA00010139"/>
    </source>
</evidence>
<comment type="caution">
    <text evidence="8">The sequence shown here is derived from an EMBL/GenBank/DDBJ whole genome shotgun (WGS) entry which is preliminary data.</text>
</comment>